<dbReference type="InterPro" id="IPR036291">
    <property type="entry name" value="NAD(P)-bd_dom_sf"/>
</dbReference>
<evidence type="ECO:0000256" key="3">
    <source>
        <dbReference type="ARBA" id="ARBA00022723"/>
    </source>
</evidence>
<dbReference type="Proteomes" id="UP001317085">
    <property type="component" value="Unassembled WGS sequence"/>
</dbReference>
<keyword evidence="3" id="KW-0479">Metal-binding</keyword>
<dbReference type="PANTHER" id="PTHR42813">
    <property type="entry name" value="ZINC-TYPE ALCOHOL DEHYDROGENASE-LIKE"/>
    <property type="match status" value="1"/>
</dbReference>
<feature type="non-terminal residue" evidence="6">
    <location>
        <position position="1"/>
    </location>
</feature>
<accession>A0ABT0EL82</accession>
<gene>
    <name evidence="6" type="ORF">L9Z73_19635</name>
</gene>
<proteinExistence type="inferred from homology"/>
<comment type="similarity">
    <text evidence="2">Belongs to the zinc-containing alcohol dehydrogenase family.</text>
</comment>
<evidence type="ECO:0000313" key="7">
    <source>
        <dbReference type="Proteomes" id="UP001317085"/>
    </source>
</evidence>
<keyword evidence="5" id="KW-0520">NAD</keyword>
<comment type="caution">
    <text evidence="6">The sequence shown here is derived from an EMBL/GenBank/DDBJ whole genome shotgun (WGS) entry which is preliminary data.</text>
</comment>
<dbReference type="Gene3D" id="3.40.50.720">
    <property type="entry name" value="NAD(P)-binding Rossmann-like Domain"/>
    <property type="match status" value="1"/>
</dbReference>
<dbReference type="SUPFAM" id="SSF51735">
    <property type="entry name" value="NAD(P)-binding Rossmann-fold domains"/>
    <property type="match status" value="1"/>
</dbReference>
<keyword evidence="4" id="KW-0862">Zinc</keyword>
<evidence type="ECO:0000256" key="1">
    <source>
        <dbReference type="ARBA" id="ARBA00001947"/>
    </source>
</evidence>
<name>A0ABT0EL82_9PSED</name>
<dbReference type="Gene3D" id="3.90.180.10">
    <property type="entry name" value="Medium-chain alcohol dehydrogenases, catalytic domain"/>
    <property type="match status" value="1"/>
</dbReference>
<reference evidence="6 7" key="1">
    <citation type="submission" date="2022-02" db="EMBL/GenBank/DDBJ databases">
        <title>Comparative genomics of the first Antarctic Pseudomonas spp. capable of biotransforming 2,4,6-Trinitrotoluene.</title>
        <authorList>
            <person name="Cabrera M.A."/>
            <person name="Marquez S.L."/>
            <person name="Perez-Donoso J.M."/>
        </authorList>
    </citation>
    <scope>NUCLEOTIDE SEQUENCE [LARGE SCALE GENOMIC DNA]</scope>
    <source>
        <strain evidence="6 7">TNT11</strain>
    </source>
</reference>
<dbReference type="EMBL" id="JAKNRV010000215">
    <property type="protein sequence ID" value="MCK1786480.1"/>
    <property type="molecule type" value="Genomic_DNA"/>
</dbReference>
<evidence type="ECO:0000313" key="6">
    <source>
        <dbReference type="EMBL" id="MCK1786480.1"/>
    </source>
</evidence>
<dbReference type="PANTHER" id="PTHR42813:SF3">
    <property type="entry name" value="GLUTATHIONE-INDEPENDENT FORMALDEHYDE DEHYDROGENASE"/>
    <property type="match status" value="1"/>
</dbReference>
<keyword evidence="7" id="KW-1185">Reference proteome</keyword>
<evidence type="ECO:0000256" key="4">
    <source>
        <dbReference type="ARBA" id="ARBA00022833"/>
    </source>
</evidence>
<evidence type="ECO:0000256" key="2">
    <source>
        <dbReference type="ARBA" id="ARBA00008072"/>
    </source>
</evidence>
<comment type="cofactor">
    <cofactor evidence="1">
        <name>Zn(2+)</name>
        <dbReference type="ChEBI" id="CHEBI:29105"/>
    </cofactor>
</comment>
<evidence type="ECO:0000256" key="5">
    <source>
        <dbReference type="ARBA" id="ARBA00023027"/>
    </source>
</evidence>
<sequence length="130" mass="13866">HGHDGAKAEAPATVLNSLMGVVRVAGKIGIPGLYVTEDPGAVDAAAKMGSLSIRFGLGWAKSHSFHTGQTPVMKYNRQLMQAIMWDRIHIADIVGVEVISLDDAPRGYGEFDAGVPKKFVIDPHKLFSAA</sequence>
<organism evidence="6 7">
    <name type="scientific">Pseudomonas emilianonis</name>
    <dbReference type="NCBI Taxonomy" id="2915812"/>
    <lineage>
        <taxon>Bacteria</taxon>
        <taxon>Pseudomonadati</taxon>
        <taxon>Pseudomonadota</taxon>
        <taxon>Gammaproteobacteria</taxon>
        <taxon>Pseudomonadales</taxon>
        <taxon>Pseudomonadaceae</taxon>
        <taxon>Pseudomonas</taxon>
    </lineage>
</organism>
<protein>
    <submittedName>
        <fullName evidence="6">Formaldehyde dehydrogenase, glutathione-independent</fullName>
    </submittedName>
</protein>